<reference evidence="2 3" key="1">
    <citation type="submission" date="2024-04" db="EMBL/GenBank/DDBJ databases">
        <authorList>
            <person name="Rising A."/>
            <person name="Reimegard J."/>
            <person name="Sonavane S."/>
            <person name="Akerstrom W."/>
            <person name="Nylinder S."/>
            <person name="Hedman E."/>
            <person name="Kallberg Y."/>
        </authorList>
    </citation>
    <scope>NUCLEOTIDE SEQUENCE [LARGE SCALE GENOMIC DNA]</scope>
</reference>
<keyword evidence="3" id="KW-1185">Reference proteome</keyword>
<feature type="region of interest" description="Disordered" evidence="1">
    <location>
        <begin position="1"/>
        <end position="23"/>
    </location>
</feature>
<feature type="compositionally biased region" description="Polar residues" evidence="1">
    <location>
        <begin position="1"/>
        <end position="18"/>
    </location>
</feature>
<organism evidence="2 3">
    <name type="scientific">Larinioides sclopetarius</name>
    <dbReference type="NCBI Taxonomy" id="280406"/>
    <lineage>
        <taxon>Eukaryota</taxon>
        <taxon>Metazoa</taxon>
        <taxon>Ecdysozoa</taxon>
        <taxon>Arthropoda</taxon>
        <taxon>Chelicerata</taxon>
        <taxon>Arachnida</taxon>
        <taxon>Araneae</taxon>
        <taxon>Araneomorphae</taxon>
        <taxon>Entelegynae</taxon>
        <taxon>Araneoidea</taxon>
        <taxon>Araneidae</taxon>
        <taxon>Larinioides</taxon>
    </lineage>
</organism>
<comment type="caution">
    <text evidence="2">The sequence shown here is derived from an EMBL/GenBank/DDBJ whole genome shotgun (WGS) entry which is preliminary data.</text>
</comment>
<evidence type="ECO:0000313" key="3">
    <source>
        <dbReference type="Proteomes" id="UP001497382"/>
    </source>
</evidence>
<dbReference type="Proteomes" id="UP001497382">
    <property type="component" value="Unassembled WGS sequence"/>
</dbReference>
<gene>
    <name evidence="2" type="ORF">LARSCL_LOCUS14327</name>
</gene>
<accession>A0AAV2AUU1</accession>
<evidence type="ECO:0000256" key="1">
    <source>
        <dbReference type="SAM" id="MobiDB-lite"/>
    </source>
</evidence>
<evidence type="ECO:0000313" key="2">
    <source>
        <dbReference type="EMBL" id="CAL1286578.1"/>
    </source>
</evidence>
<dbReference type="EMBL" id="CAXIEN010000206">
    <property type="protein sequence ID" value="CAL1286578.1"/>
    <property type="molecule type" value="Genomic_DNA"/>
</dbReference>
<name>A0AAV2AUU1_9ARAC</name>
<sequence length="73" mass="8410">MNSEPSDVFRQKSSNHLGMSSRFPGFPAIRRRVSRKQRPLLVESETAKVGTGKENFVCRRSRNRLKDKLFCAL</sequence>
<dbReference type="AlphaFoldDB" id="A0AAV2AUU1"/>
<protein>
    <submittedName>
        <fullName evidence="2">Uncharacterized protein</fullName>
    </submittedName>
</protein>
<proteinExistence type="predicted"/>